<sequence>MLKKATERSGLSLSRIIFKLAKEDICMDKAILSKLQNGKCPPARDEVNIALAEVLNIDSEKFRLAAAKELIPKSLFELIKKAG</sequence>
<organism evidence="1 2">
    <name type="scientific">Chengkuizengella marina</name>
    <dbReference type="NCBI Taxonomy" id="2507566"/>
    <lineage>
        <taxon>Bacteria</taxon>
        <taxon>Bacillati</taxon>
        <taxon>Bacillota</taxon>
        <taxon>Bacilli</taxon>
        <taxon>Bacillales</taxon>
        <taxon>Paenibacillaceae</taxon>
        <taxon>Chengkuizengella</taxon>
    </lineage>
</organism>
<name>A0A6N9Q3X0_9BACL</name>
<reference evidence="1 2" key="1">
    <citation type="submission" date="2019-01" db="EMBL/GenBank/DDBJ databases">
        <title>Chengkuizengella sp. nov., isolated from deep-sea sediment of East Pacific Ocean.</title>
        <authorList>
            <person name="Yang J."/>
            <person name="Lai Q."/>
            <person name="Shao Z."/>
        </authorList>
    </citation>
    <scope>NUCLEOTIDE SEQUENCE [LARGE SCALE GENOMIC DNA]</scope>
    <source>
        <strain evidence="1 2">YPA3-1-1</strain>
    </source>
</reference>
<dbReference type="AlphaFoldDB" id="A0A6N9Q3X0"/>
<evidence type="ECO:0000313" key="2">
    <source>
        <dbReference type="Proteomes" id="UP000448943"/>
    </source>
</evidence>
<dbReference type="Proteomes" id="UP000448943">
    <property type="component" value="Unassembled WGS sequence"/>
</dbReference>
<accession>A0A6N9Q3X0</accession>
<proteinExistence type="predicted"/>
<gene>
    <name evidence="1" type="ORF">ERL59_10875</name>
</gene>
<dbReference type="OrthoDB" id="2651434at2"/>
<keyword evidence="2" id="KW-1185">Reference proteome</keyword>
<comment type="caution">
    <text evidence="1">The sequence shown here is derived from an EMBL/GenBank/DDBJ whole genome shotgun (WGS) entry which is preliminary data.</text>
</comment>
<protein>
    <submittedName>
        <fullName evidence="1">XRE family transcriptional regulator</fullName>
    </submittedName>
</protein>
<evidence type="ECO:0000313" key="1">
    <source>
        <dbReference type="EMBL" id="NBI29461.1"/>
    </source>
</evidence>
<dbReference type="EMBL" id="SIJB01000024">
    <property type="protein sequence ID" value="NBI29461.1"/>
    <property type="molecule type" value="Genomic_DNA"/>
</dbReference>